<gene>
    <name evidence="1" type="ORF">MYCIT1_LOCUS38243</name>
</gene>
<protein>
    <submittedName>
        <fullName evidence="1">Uncharacterized protein</fullName>
    </submittedName>
</protein>
<keyword evidence="2" id="KW-1185">Reference proteome</keyword>
<dbReference type="AlphaFoldDB" id="A0AAD2Q7L7"/>
<reference evidence="1" key="1">
    <citation type="submission" date="2023-11" db="EMBL/GenBank/DDBJ databases">
        <authorList>
            <person name="De Vega J J."/>
            <person name="De Vega J J."/>
        </authorList>
    </citation>
    <scope>NUCLEOTIDE SEQUENCE</scope>
</reference>
<sequence length="75" mass="8542">MNALRICEACSLNLCARIGVGFSDIAKKGKTVKRNDQTPPTHQSLRLTLSPHDPFPLVRIWIYYSQNRALGFQRK</sequence>
<evidence type="ECO:0000313" key="1">
    <source>
        <dbReference type="EMBL" id="CAK5284785.1"/>
    </source>
</evidence>
<organism evidence="1 2">
    <name type="scientific">Mycena citricolor</name>
    <dbReference type="NCBI Taxonomy" id="2018698"/>
    <lineage>
        <taxon>Eukaryota</taxon>
        <taxon>Fungi</taxon>
        <taxon>Dikarya</taxon>
        <taxon>Basidiomycota</taxon>
        <taxon>Agaricomycotina</taxon>
        <taxon>Agaricomycetes</taxon>
        <taxon>Agaricomycetidae</taxon>
        <taxon>Agaricales</taxon>
        <taxon>Marasmiineae</taxon>
        <taxon>Mycenaceae</taxon>
        <taxon>Mycena</taxon>
    </lineage>
</organism>
<evidence type="ECO:0000313" key="2">
    <source>
        <dbReference type="Proteomes" id="UP001295794"/>
    </source>
</evidence>
<name>A0AAD2Q7L7_9AGAR</name>
<comment type="caution">
    <text evidence="1">The sequence shown here is derived from an EMBL/GenBank/DDBJ whole genome shotgun (WGS) entry which is preliminary data.</text>
</comment>
<proteinExistence type="predicted"/>
<accession>A0AAD2Q7L7</accession>
<dbReference type="EMBL" id="CAVNYO010000480">
    <property type="protein sequence ID" value="CAK5284785.1"/>
    <property type="molecule type" value="Genomic_DNA"/>
</dbReference>
<dbReference type="Proteomes" id="UP001295794">
    <property type="component" value="Unassembled WGS sequence"/>
</dbReference>